<evidence type="ECO:0000313" key="2">
    <source>
        <dbReference type="Proteomes" id="UP000831692"/>
    </source>
</evidence>
<dbReference type="Proteomes" id="UP000831692">
    <property type="component" value="Chromosome"/>
</dbReference>
<gene>
    <name evidence="1" type="ORF">ENLAB_16540</name>
</gene>
<dbReference type="RefSeq" id="WP_279612811.1">
    <property type="nucleotide sequence ID" value="NZ_AP025635.1"/>
</dbReference>
<proteinExistence type="predicted"/>
<reference evidence="1 2" key="1">
    <citation type="submission" date="2022-03" db="EMBL/GenBank/DDBJ databases">
        <title>Complete genome sequence of Enterococcus innesii DB-1.</title>
        <authorList>
            <person name="Fukuda D."/>
            <person name="Nolasco-Hipolito C."/>
        </authorList>
    </citation>
    <scope>NUCLEOTIDE SEQUENCE [LARGE SCALE GENOMIC DNA]</scope>
    <source>
        <strain evidence="1 2">DB-1</strain>
    </source>
</reference>
<sequence>MKQIVLAFSVFGARVFLLSHKGAASQIERTDEINFSVQNRS</sequence>
<protein>
    <submittedName>
        <fullName evidence="1">Uncharacterized protein</fullName>
    </submittedName>
</protein>
<organism evidence="1 2">
    <name type="scientific">Enterococcus innesii</name>
    <dbReference type="NCBI Taxonomy" id="2839759"/>
    <lineage>
        <taxon>Bacteria</taxon>
        <taxon>Bacillati</taxon>
        <taxon>Bacillota</taxon>
        <taxon>Bacilli</taxon>
        <taxon>Lactobacillales</taxon>
        <taxon>Enterococcaceae</taxon>
        <taxon>Enterococcus</taxon>
    </lineage>
</organism>
<dbReference type="EMBL" id="AP025635">
    <property type="protein sequence ID" value="BDG68090.1"/>
    <property type="molecule type" value="Genomic_DNA"/>
</dbReference>
<evidence type="ECO:0000313" key="1">
    <source>
        <dbReference type="EMBL" id="BDG68090.1"/>
    </source>
</evidence>
<dbReference type="GeneID" id="83459372"/>
<keyword evidence="2" id="KW-1185">Reference proteome</keyword>
<name>A0ABN6NQ55_9ENTE</name>
<accession>A0ABN6NQ55</accession>